<protein>
    <submittedName>
        <fullName evidence="2">Uncharacterized protein</fullName>
    </submittedName>
</protein>
<gene>
    <name evidence="2" type="ORF">VNO77_27694</name>
</gene>
<dbReference type="Proteomes" id="UP001367508">
    <property type="component" value="Unassembled WGS sequence"/>
</dbReference>
<proteinExistence type="predicted"/>
<keyword evidence="1" id="KW-1133">Transmembrane helix</keyword>
<organism evidence="2 3">
    <name type="scientific">Canavalia gladiata</name>
    <name type="common">Sword bean</name>
    <name type="synonym">Dolichos gladiatus</name>
    <dbReference type="NCBI Taxonomy" id="3824"/>
    <lineage>
        <taxon>Eukaryota</taxon>
        <taxon>Viridiplantae</taxon>
        <taxon>Streptophyta</taxon>
        <taxon>Embryophyta</taxon>
        <taxon>Tracheophyta</taxon>
        <taxon>Spermatophyta</taxon>
        <taxon>Magnoliopsida</taxon>
        <taxon>eudicotyledons</taxon>
        <taxon>Gunneridae</taxon>
        <taxon>Pentapetalae</taxon>
        <taxon>rosids</taxon>
        <taxon>fabids</taxon>
        <taxon>Fabales</taxon>
        <taxon>Fabaceae</taxon>
        <taxon>Papilionoideae</taxon>
        <taxon>50 kb inversion clade</taxon>
        <taxon>NPAAA clade</taxon>
        <taxon>indigoferoid/millettioid clade</taxon>
        <taxon>Phaseoleae</taxon>
        <taxon>Canavalia</taxon>
    </lineage>
</organism>
<reference evidence="2 3" key="1">
    <citation type="submission" date="2024-01" db="EMBL/GenBank/DDBJ databases">
        <title>The genomes of 5 underutilized Papilionoideae crops provide insights into root nodulation and disease resistanc.</title>
        <authorList>
            <person name="Jiang F."/>
        </authorList>
    </citation>
    <scope>NUCLEOTIDE SEQUENCE [LARGE SCALE GENOMIC DNA]</scope>
    <source>
        <strain evidence="2">LVBAO_FW01</strain>
        <tissue evidence="2">Leaves</tissue>
    </source>
</reference>
<comment type="caution">
    <text evidence="2">The sequence shown here is derived from an EMBL/GenBank/DDBJ whole genome shotgun (WGS) entry which is preliminary data.</text>
</comment>
<evidence type="ECO:0000313" key="2">
    <source>
        <dbReference type="EMBL" id="KAK7324169.1"/>
    </source>
</evidence>
<keyword evidence="3" id="KW-1185">Reference proteome</keyword>
<keyword evidence="1" id="KW-0472">Membrane</keyword>
<dbReference type="EMBL" id="JAYMYQ010000006">
    <property type="protein sequence ID" value="KAK7324169.1"/>
    <property type="molecule type" value="Genomic_DNA"/>
</dbReference>
<keyword evidence="1" id="KW-0812">Transmembrane</keyword>
<feature type="transmembrane region" description="Helical" evidence="1">
    <location>
        <begin position="125"/>
        <end position="146"/>
    </location>
</feature>
<sequence>MSATDDQLAAGYWLRWGFPPPLSEICLTAGFGGLLAHEWLEGSNGSAACRLGCGLDVLKLLGPCLEPIFTCYICKLGSFWLDFMVAGIEVGMATFIHVQRHLKGHYPNGCYNRTRNMIMQRQNNHALLAFDLFLAAPTISVCVVVSGNPLELPCGRTP</sequence>
<dbReference type="AlphaFoldDB" id="A0AAN9Q7A5"/>
<accession>A0AAN9Q7A5</accession>
<name>A0AAN9Q7A5_CANGL</name>
<evidence type="ECO:0000313" key="3">
    <source>
        <dbReference type="Proteomes" id="UP001367508"/>
    </source>
</evidence>
<evidence type="ECO:0000256" key="1">
    <source>
        <dbReference type="SAM" id="Phobius"/>
    </source>
</evidence>